<evidence type="ECO:0000313" key="3">
    <source>
        <dbReference type="EnsemblFungi" id="CEF76246"/>
    </source>
</evidence>
<evidence type="ECO:0000313" key="2">
    <source>
        <dbReference type="EMBL" id="CEF76246.1"/>
    </source>
</evidence>
<protein>
    <submittedName>
        <fullName evidence="2">Chromosome 2, complete genome</fullName>
    </submittedName>
</protein>
<accession>A0A098DE71</accession>
<dbReference type="EnsemblFungi" id="CEF76246">
    <property type="protein sequence ID" value="CEF76246"/>
    <property type="gene ID" value="FGRRES_08006"/>
</dbReference>
<reference evidence="3 4" key="2">
    <citation type="journal article" date="2010" name="Nature">
        <title>Comparative genomics reveals mobile pathogenicity chromosomes in Fusarium.</title>
        <authorList>
            <person name="Ma L.J."/>
            <person name="van der Does H.C."/>
            <person name="Borkovich K.A."/>
            <person name="Coleman J.J."/>
            <person name="Daboussi M.J."/>
            <person name="Di Pietro A."/>
            <person name="Dufresne M."/>
            <person name="Freitag M."/>
            <person name="Grabherr M."/>
            <person name="Henrissat B."/>
            <person name="Houterman P.M."/>
            <person name="Kang S."/>
            <person name="Shim W.B."/>
            <person name="Woloshuk C."/>
            <person name="Xie X."/>
            <person name="Xu J.R."/>
            <person name="Antoniw J."/>
            <person name="Baker S.E."/>
            <person name="Bluhm B.H."/>
            <person name="Breakspear A."/>
            <person name="Brown D.W."/>
            <person name="Butchko R.A."/>
            <person name="Chapman S."/>
            <person name="Coulson R."/>
            <person name="Coutinho P.M."/>
            <person name="Danchin E.G."/>
            <person name="Diener A."/>
            <person name="Gale L.R."/>
            <person name="Gardiner D.M."/>
            <person name="Goff S."/>
            <person name="Hammond-Kosack K.E."/>
            <person name="Hilburn K."/>
            <person name="Hua-Van A."/>
            <person name="Jonkers W."/>
            <person name="Kazan K."/>
            <person name="Kodira C.D."/>
            <person name="Koehrsen M."/>
            <person name="Kumar L."/>
            <person name="Lee Y.H."/>
            <person name="Li L."/>
            <person name="Manners J.M."/>
            <person name="Miranda-Saavedra D."/>
            <person name="Mukherjee M."/>
            <person name="Park G."/>
            <person name="Park J."/>
            <person name="Park S.Y."/>
            <person name="Proctor R.H."/>
            <person name="Regev A."/>
            <person name="Ruiz-Roldan M.C."/>
            <person name="Sain D."/>
            <person name="Sakthikumar S."/>
            <person name="Sykes S."/>
            <person name="Schwartz D.C."/>
            <person name="Turgeon B.G."/>
            <person name="Wapinski I."/>
            <person name="Yoder O."/>
            <person name="Young S."/>
            <person name="Zeng Q."/>
            <person name="Zhou S."/>
            <person name="Galagan J."/>
            <person name="Cuomo C.A."/>
            <person name="Kistler H.C."/>
            <person name="Rep M."/>
        </authorList>
    </citation>
    <scope>GENOME REANNOTATION</scope>
    <source>
        <strain evidence="4">ATCC MYA-4620 / CBS 123657 / FGSC 9075 / NRRL 31084 / PH-1</strain>
        <strain evidence="3">PH-1 / ATCC MYA-4620 / FGSC 9075 / NRRL 31084</strain>
    </source>
</reference>
<reference evidence="3" key="4">
    <citation type="submission" date="2017-01" db="UniProtKB">
        <authorList>
            <consortium name="EnsemblFungi"/>
        </authorList>
    </citation>
    <scope>IDENTIFICATION</scope>
    <source>
        <strain evidence="3">PH-1 / ATCC MYA-4620 / FGSC 9075 / NRRL 31084</strain>
    </source>
</reference>
<dbReference type="eggNOG" id="ENOG502SU5G">
    <property type="taxonomic scope" value="Eukaryota"/>
</dbReference>
<evidence type="ECO:0000256" key="1">
    <source>
        <dbReference type="SAM" id="MobiDB-lite"/>
    </source>
</evidence>
<dbReference type="InParanoid" id="I1RUV0"/>
<dbReference type="KEGG" id="fgr:FGSG_08006"/>
<dbReference type="AlphaFoldDB" id="I1RUV0"/>
<feature type="compositionally biased region" description="Low complexity" evidence="1">
    <location>
        <begin position="268"/>
        <end position="279"/>
    </location>
</feature>
<dbReference type="OrthoDB" id="5429716at2759"/>
<feature type="region of interest" description="Disordered" evidence="1">
    <location>
        <begin position="254"/>
        <end position="279"/>
    </location>
</feature>
<accession>I1RUV0</accession>
<name>I1RUV0_GIBZE</name>
<proteinExistence type="predicted"/>
<dbReference type="Proteomes" id="UP000070720">
    <property type="component" value="Chromosome 2"/>
</dbReference>
<evidence type="ECO:0000313" key="4">
    <source>
        <dbReference type="Proteomes" id="UP000070720"/>
    </source>
</evidence>
<dbReference type="RefSeq" id="XP_011320826.1">
    <property type="nucleotide sequence ID" value="XM_011322524.1"/>
</dbReference>
<dbReference type="EMBL" id="HG970333">
    <property type="protein sequence ID" value="CEF76246.1"/>
    <property type="molecule type" value="Genomic_DNA"/>
</dbReference>
<keyword evidence="4" id="KW-1185">Reference proteome</keyword>
<sequence length="307" mass="32118">MPTATEFFGITAHNLGPLTTTYTAPTSCATSVKNPVFVNATTPHHFLASAGCNWASYGDCIPSGKEWESGEQQTSTFFQYTSVYFSPGIYCPAGWKTAGLLAHAKDGKFSASGALTTPVSTFDGYPQGNVYHTDFWKNLLDESETLASCCPSGYEANEHGGCVSILGPVTSYTYSEYCMIKGGRAKLTFISSVDGLTYQDGVVSLMEPTEPLEGTTVTVGLGEAVGETGNDFSDIAVATWVPVVPLVYKKSDMDEAKGESDESGSGTGIATAEGGGENAASTIPRQGLVVVLGLLSGILAGTSIFFS</sequence>
<organism evidence="2 4">
    <name type="scientific">Gibberella zeae (strain ATCC MYA-4620 / CBS 123657 / FGSC 9075 / NRRL 31084 / PH-1)</name>
    <name type="common">Wheat head blight fungus</name>
    <name type="synonym">Fusarium graminearum</name>
    <dbReference type="NCBI Taxonomy" id="229533"/>
    <lineage>
        <taxon>Eukaryota</taxon>
        <taxon>Fungi</taxon>
        <taxon>Dikarya</taxon>
        <taxon>Ascomycota</taxon>
        <taxon>Pezizomycotina</taxon>
        <taxon>Sordariomycetes</taxon>
        <taxon>Hypocreomycetidae</taxon>
        <taxon>Hypocreales</taxon>
        <taxon>Nectriaceae</taxon>
        <taxon>Fusarium</taxon>
    </lineage>
</organism>
<dbReference type="VEuPathDB" id="FungiDB:FGRAMPH1_01G08887"/>
<reference evidence="3 4" key="1">
    <citation type="journal article" date="2007" name="Science">
        <title>The Fusarium graminearum genome reveals a link between localized polymorphism and pathogen specialization.</title>
        <authorList>
            <person name="Cuomo C.A."/>
            <person name="Gueldener U."/>
            <person name="Xu J.-R."/>
            <person name="Trail F."/>
            <person name="Turgeon B.G."/>
            <person name="Di Pietro A."/>
            <person name="Walton J.D."/>
            <person name="Ma L.-J."/>
            <person name="Baker S.E."/>
            <person name="Rep M."/>
            <person name="Adam G."/>
            <person name="Antoniw J."/>
            <person name="Baldwin T."/>
            <person name="Calvo S.E."/>
            <person name="Chang Y.-L."/>
            <person name="DeCaprio D."/>
            <person name="Gale L.R."/>
            <person name="Gnerre S."/>
            <person name="Goswami R.S."/>
            <person name="Hammond-Kosack K."/>
            <person name="Harris L.J."/>
            <person name="Hilburn K."/>
            <person name="Kennell J.C."/>
            <person name="Kroken S."/>
            <person name="Magnuson J.K."/>
            <person name="Mannhaupt G."/>
            <person name="Mauceli E.W."/>
            <person name="Mewes H.-W."/>
            <person name="Mitterbauer R."/>
            <person name="Muehlbauer G."/>
            <person name="Muensterkoetter M."/>
            <person name="Nelson D."/>
            <person name="O'Donnell K."/>
            <person name="Ouellet T."/>
            <person name="Qi W."/>
            <person name="Quesneville H."/>
            <person name="Roncero M.I.G."/>
            <person name="Seong K.-Y."/>
            <person name="Tetko I.V."/>
            <person name="Urban M."/>
            <person name="Waalwijk C."/>
            <person name="Ward T.J."/>
            <person name="Yao J."/>
            <person name="Birren B.W."/>
            <person name="Kistler H.C."/>
        </authorList>
    </citation>
    <scope>NUCLEOTIDE SEQUENCE [LARGE SCALE GENOMIC DNA]</scope>
    <source>
        <strain evidence="4">ATCC MYA-4620 / CBS 123657 / FGSC 9075 / NRRL 31084 / PH-1</strain>
        <strain evidence="3">PH-1 / ATCC MYA-4620 / FGSC 9075 / NRRL 31084</strain>
    </source>
</reference>
<reference evidence="2 4" key="3">
    <citation type="journal article" date="2015" name="BMC Genomics">
        <title>The completed genome sequence of the pathogenic ascomycete fungus Fusarium graminearum.</title>
        <authorList>
            <person name="King R."/>
            <person name="Urban M."/>
            <person name="Hammond-Kosack M.C."/>
            <person name="Hassani-Pak K."/>
            <person name="Hammond-Kosack K.E."/>
        </authorList>
    </citation>
    <scope>NUCLEOTIDE SEQUENCE [LARGE SCALE GENOMIC DNA]</scope>
    <source>
        <strain evidence="4">ATCC MYA-4620 / CBS 123657 / FGSC 9075 / NRRL 31084 / PH-1</strain>
        <strain evidence="2">PH-1</strain>
    </source>
</reference>
<dbReference type="HOGENOM" id="CLU_059039_1_0_1"/>
<gene>
    <name evidence="3" type="primary">FG08006.1</name>
    <name evidence="2" type="ORF">FGRAMPH1_01T08887</name>
</gene>